<dbReference type="SUPFAM" id="SSF56300">
    <property type="entry name" value="Metallo-dependent phosphatases"/>
    <property type="match status" value="1"/>
</dbReference>
<dbReference type="AlphaFoldDB" id="A0A0K0G2Y8"/>
<keyword evidence="3" id="KW-1185">Reference proteome</keyword>
<accession>A0A0K0G2Y8</accession>
<dbReference type="Proteomes" id="UP000035680">
    <property type="component" value="Unassembled WGS sequence"/>
</dbReference>
<proteinExistence type="predicted"/>
<organism evidence="3 4">
    <name type="scientific">Strongyloides venezuelensis</name>
    <name type="common">Threadworm</name>
    <dbReference type="NCBI Taxonomy" id="75913"/>
    <lineage>
        <taxon>Eukaryota</taxon>
        <taxon>Metazoa</taxon>
        <taxon>Ecdysozoa</taxon>
        <taxon>Nematoda</taxon>
        <taxon>Chromadorea</taxon>
        <taxon>Rhabditida</taxon>
        <taxon>Tylenchina</taxon>
        <taxon>Panagrolaimomorpha</taxon>
        <taxon>Strongyloidoidea</taxon>
        <taxon>Strongyloididae</taxon>
        <taxon>Strongyloides</taxon>
    </lineage>
</organism>
<dbReference type="Gene3D" id="3.60.21.10">
    <property type="match status" value="1"/>
</dbReference>
<dbReference type="GO" id="GO:0016787">
    <property type="term" value="F:hydrolase activity"/>
    <property type="evidence" value="ECO:0007669"/>
    <property type="project" value="InterPro"/>
</dbReference>
<feature type="transmembrane region" description="Helical" evidence="1">
    <location>
        <begin position="7"/>
        <end position="26"/>
    </location>
</feature>
<dbReference type="WBParaSite" id="SVE_1908900.1">
    <property type="protein sequence ID" value="SVE_1908900.1"/>
    <property type="gene ID" value="SVE_1908900"/>
</dbReference>
<evidence type="ECO:0000313" key="3">
    <source>
        <dbReference type="Proteomes" id="UP000035680"/>
    </source>
</evidence>
<evidence type="ECO:0000256" key="1">
    <source>
        <dbReference type="SAM" id="Phobius"/>
    </source>
</evidence>
<dbReference type="Pfam" id="PF00149">
    <property type="entry name" value="Metallophos"/>
    <property type="match status" value="1"/>
</dbReference>
<reference evidence="4" key="2">
    <citation type="submission" date="2015-08" db="UniProtKB">
        <authorList>
            <consortium name="WormBaseParasite"/>
        </authorList>
    </citation>
    <scope>IDENTIFICATION</scope>
</reference>
<dbReference type="PANTHER" id="PTHR31302:SF30">
    <property type="entry name" value="CALCINEURIN-LIKE PHOSPHOESTERASE DOMAIN-CONTAINING PROTEIN"/>
    <property type="match status" value="1"/>
</dbReference>
<dbReference type="InterPro" id="IPR051158">
    <property type="entry name" value="Metallophosphoesterase_sf"/>
</dbReference>
<feature type="transmembrane region" description="Helical" evidence="1">
    <location>
        <begin position="101"/>
        <end position="128"/>
    </location>
</feature>
<feature type="transmembrane region" description="Helical" evidence="1">
    <location>
        <begin position="59"/>
        <end position="80"/>
    </location>
</feature>
<evidence type="ECO:0000259" key="2">
    <source>
        <dbReference type="Pfam" id="PF00149"/>
    </source>
</evidence>
<evidence type="ECO:0000313" key="4">
    <source>
        <dbReference type="WBParaSite" id="SVE_1908900.1"/>
    </source>
</evidence>
<keyword evidence="1" id="KW-0812">Transmembrane</keyword>
<keyword evidence="1" id="KW-0472">Membrane</keyword>
<feature type="transmembrane region" description="Helical" evidence="1">
    <location>
        <begin position="185"/>
        <end position="208"/>
    </location>
</feature>
<dbReference type="CDD" id="cd07385">
    <property type="entry name" value="MPP_YkuE_C"/>
    <property type="match status" value="1"/>
</dbReference>
<feature type="domain" description="Calcineurin-like phosphoesterase" evidence="2">
    <location>
        <begin position="225"/>
        <end position="395"/>
    </location>
</feature>
<dbReference type="PANTHER" id="PTHR31302">
    <property type="entry name" value="TRANSMEMBRANE PROTEIN WITH METALLOPHOSPHOESTERASE DOMAIN-RELATED"/>
    <property type="match status" value="1"/>
</dbReference>
<protein>
    <submittedName>
        <fullName evidence="4">Transmembrane protein with metallophosphoesterase domain (inferred by orthology to a human protein)</fullName>
    </submittedName>
</protein>
<feature type="transmembrane region" description="Helical" evidence="1">
    <location>
        <begin position="134"/>
        <end position="152"/>
    </location>
</feature>
<sequence length="453" mass="53016">MLLSVRKIFYSIVVFYTIHLLIDYIGNCYTSKFHGYEYGNVRRFCSVCKMGWLMTYLSFLAHSFLSSFFVQPFTYVKFTTHYGKFSQRKLKKWKGRMTRSWILLSILAIGLYFLYFTNFENILLYYIFGWANGLWIHIFMFSFGFIVLTFLIKGIEKFYYPNRILNYFYKCDFIKKFCTDNQYQIIFTLCISLLLCGIEVMSANRIYLKYHTLKIKNLKPETEGFRFALVTDLHTGALVYENMIAKVVDMVNEEKVDAIFLVGDVVDAPYQLIKDRTKPMKHFKSNYGTFFVTGNHEYYYGNVQDWIDAFKNDYGFKVLENDIYNLQGMCLVGLHDISAAKNNISTHAMNPSVINECLPDEPIIVLAHNPAATKEILNVTRDKPVDLILSGHTHAGQYYVMIPYVLTFLPYFHGFYEVGNDTTLFVSAGTLYQAAPMKMWYYSEIHIFTLVKE</sequence>
<name>A0A0K0G2Y8_STRVS</name>
<reference evidence="3" key="1">
    <citation type="submission" date="2014-07" db="EMBL/GenBank/DDBJ databases">
        <authorList>
            <person name="Martin A.A"/>
            <person name="De Silva N."/>
        </authorList>
    </citation>
    <scope>NUCLEOTIDE SEQUENCE</scope>
</reference>
<dbReference type="InterPro" id="IPR004843">
    <property type="entry name" value="Calcineurin-like_PHP"/>
</dbReference>
<keyword evidence="1" id="KW-1133">Transmembrane helix</keyword>
<dbReference type="InterPro" id="IPR029052">
    <property type="entry name" value="Metallo-depent_PP-like"/>
</dbReference>